<evidence type="ECO:0000313" key="2">
    <source>
        <dbReference type="EMBL" id="MPC67058.1"/>
    </source>
</evidence>
<evidence type="ECO:0000313" key="3">
    <source>
        <dbReference type="Proteomes" id="UP000324222"/>
    </source>
</evidence>
<organism evidence="2 3">
    <name type="scientific">Portunus trituberculatus</name>
    <name type="common">Swimming crab</name>
    <name type="synonym">Neptunus trituberculatus</name>
    <dbReference type="NCBI Taxonomy" id="210409"/>
    <lineage>
        <taxon>Eukaryota</taxon>
        <taxon>Metazoa</taxon>
        <taxon>Ecdysozoa</taxon>
        <taxon>Arthropoda</taxon>
        <taxon>Crustacea</taxon>
        <taxon>Multicrustacea</taxon>
        <taxon>Malacostraca</taxon>
        <taxon>Eumalacostraca</taxon>
        <taxon>Eucarida</taxon>
        <taxon>Decapoda</taxon>
        <taxon>Pleocyemata</taxon>
        <taxon>Brachyura</taxon>
        <taxon>Eubrachyura</taxon>
        <taxon>Portunoidea</taxon>
        <taxon>Portunidae</taxon>
        <taxon>Portuninae</taxon>
        <taxon>Portunus</taxon>
    </lineage>
</organism>
<feature type="region of interest" description="Disordered" evidence="1">
    <location>
        <begin position="54"/>
        <end position="95"/>
    </location>
</feature>
<name>A0A5B7HDT1_PORTR</name>
<feature type="compositionally biased region" description="Basic residues" evidence="1">
    <location>
        <begin position="55"/>
        <end position="66"/>
    </location>
</feature>
<proteinExistence type="predicted"/>
<dbReference type="Proteomes" id="UP000324222">
    <property type="component" value="Unassembled WGS sequence"/>
</dbReference>
<sequence>MATVVATIEGKVTAACERQVLFLPNCAWLLISLCCYSAKLEFPSRDRHLQERHGLYYHHHHHHHHPGTGGGGDKKRKQLTSTKTLPGNRNGGNLDLCYYDVRRWIDKKKRT</sequence>
<evidence type="ECO:0000256" key="1">
    <source>
        <dbReference type="SAM" id="MobiDB-lite"/>
    </source>
</evidence>
<comment type="caution">
    <text evidence="2">The sequence shown here is derived from an EMBL/GenBank/DDBJ whole genome shotgun (WGS) entry which is preliminary data.</text>
</comment>
<reference evidence="2 3" key="1">
    <citation type="submission" date="2019-05" db="EMBL/GenBank/DDBJ databases">
        <title>Another draft genome of Portunus trituberculatus and its Hox gene families provides insights of decapod evolution.</title>
        <authorList>
            <person name="Jeong J.-H."/>
            <person name="Song I."/>
            <person name="Kim S."/>
            <person name="Choi T."/>
            <person name="Kim D."/>
            <person name="Ryu S."/>
            <person name="Kim W."/>
        </authorList>
    </citation>
    <scope>NUCLEOTIDE SEQUENCE [LARGE SCALE GENOMIC DNA]</scope>
    <source>
        <tissue evidence="2">Muscle</tissue>
    </source>
</reference>
<gene>
    <name evidence="2" type="ORF">E2C01_061222</name>
</gene>
<dbReference type="EMBL" id="VSRR010025714">
    <property type="protein sequence ID" value="MPC67058.1"/>
    <property type="molecule type" value="Genomic_DNA"/>
</dbReference>
<protein>
    <submittedName>
        <fullName evidence="2">Uncharacterized protein</fullName>
    </submittedName>
</protein>
<accession>A0A5B7HDT1</accession>
<keyword evidence="3" id="KW-1185">Reference proteome</keyword>
<dbReference type="AlphaFoldDB" id="A0A5B7HDT1"/>